<dbReference type="OMA" id="HEPCVAC"/>
<dbReference type="InParanoid" id="B2W313"/>
<dbReference type="AlphaFoldDB" id="B2W313"/>
<gene>
    <name evidence="5" type="ORF">PTRG_03811</name>
</gene>
<name>B2W313_PYRTR</name>
<sequence>MGGARDSASLAFTLNLFVFSPLVLNPTKPNQTNNPPLDYLAPTAYPTRINFPRRISANISPPGDAMSTPSALNGRLVPLRTKDEVRASLETQTVYVIEVPAKHANVVKDAVQAALPEFKTSEISHLRRVVQFKYLPPHLQRQFHPPARLPRGEEDDPASAKILLSSSASLLPSEFCPASASSVDDGSQTADCEVVTKDFDLVRYFLLCPTRYMSHADLAALIRTCPPFEGRATQPRILYVTVPSLAPISAGQAAEWSDQYWPISYKNTNPYGPHPSLVQRNQDEIQPEAGLRMALAKGVAEQISDLGLGEKIGVVIVDRSKSEPEVIAVAGDCRWRSFTGTPEPKTGTGNVMGHAVHRAISMVAKKRTRAAGTAPAYPDRPLFCDNPLTDLEKTYFEKENISPSGYLCVDLDIYLTNEPCVMCSMAILHSRFRRCIFGKRMPHTGGMTADGLGDSSPSGSGLKNGLFWRPSELNWKFLAWEFKEGGQSEDSESGFNDTLHA</sequence>
<feature type="signal peptide" evidence="3">
    <location>
        <begin position="1"/>
        <end position="24"/>
    </location>
</feature>
<accession>B2W313</accession>
<dbReference type="GO" id="GO:0005737">
    <property type="term" value="C:cytoplasm"/>
    <property type="evidence" value="ECO:0007669"/>
    <property type="project" value="TreeGrafter"/>
</dbReference>
<dbReference type="Gene3D" id="3.40.140.10">
    <property type="entry name" value="Cytidine Deaminase, domain 2"/>
    <property type="match status" value="1"/>
</dbReference>
<dbReference type="SUPFAM" id="SSF53927">
    <property type="entry name" value="Cytidine deaminase-like"/>
    <property type="match status" value="1"/>
</dbReference>
<evidence type="ECO:0000259" key="4">
    <source>
        <dbReference type="PROSITE" id="PS51747"/>
    </source>
</evidence>
<dbReference type="eggNOG" id="KOG2771">
    <property type="taxonomic scope" value="Eukaryota"/>
</dbReference>
<reference evidence="5" key="1">
    <citation type="submission" date="2007-03" db="EMBL/GenBank/DDBJ databases">
        <title>Genome Sequence of Pyrenophora tritici-repentis.</title>
        <authorList>
            <consortium name="The Broad Institute Genome Sequencing Platform"/>
            <person name="Birren B."/>
            <person name="Lander E."/>
            <person name="Galagan J."/>
            <person name="Nusbaum C."/>
            <person name="Devon K."/>
            <person name="Ma L.-J."/>
            <person name="Jaffe D."/>
            <person name="Butler J."/>
            <person name="Alvarez P."/>
            <person name="Gnerre S."/>
            <person name="Grabherr M."/>
            <person name="Kleber M."/>
            <person name="Mauceli E."/>
            <person name="Brockman W."/>
            <person name="MacCallum I.A."/>
            <person name="Young S."/>
            <person name="LaButti K."/>
            <person name="DeCaprio D."/>
            <person name="Crawford M."/>
            <person name="Koehrsen M."/>
            <person name="Engels R."/>
            <person name="Montgomery P."/>
            <person name="Pearson M."/>
            <person name="Howarth C."/>
            <person name="Larson L."/>
            <person name="White J."/>
            <person name="Yandava C."/>
            <person name="Kodira C."/>
            <person name="Guigo R."/>
            <person name="Borodovsky M."/>
            <person name="Zeng Q."/>
            <person name="O'Leary S."/>
            <person name="Alvarado L."/>
            <person name="Pandelova I."/>
            <person name="Ciuffetti L."/>
        </authorList>
    </citation>
    <scope>NUCLEOTIDE SEQUENCE</scope>
    <source>
        <strain evidence="5">Pt-1C-BFP</strain>
    </source>
</reference>
<dbReference type="HOGENOM" id="CLU_024580_0_0_1"/>
<dbReference type="PANTHER" id="PTHR11079:SF156">
    <property type="entry name" value="INACTIVE TRNA-SPECIFIC ADENOSINE DEAMINASE-LIKE PROTEIN 3-RELATED"/>
    <property type="match status" value="1"/>
</dbReference>
<dbReference type="InterPro" id="IPR016193">
    <property type="entry name" value="Cytidine_deaminase-like"/>
</dbReference>
<organism evidence="5 6">
    <name type="scientific">Pyrenophora tritici-repentis (strain Pt-1C-BFP)</name>
    <name type="common">Wheat tan spot fungus</name>
    <name type="synonym">Drechslera tritici-repentis</name>
    <dbReference type="NCBI Taxonomy" id="426418"/>
    <lineage>
        <taxon>Eukaryota</taxon>
        <taxon>Fungi</taxon>
        <taxon>Dikarya</taxon>
        <taxon>Ascomycota</taxon>
        <taxon>Pezizomycotina</taxon>
        <taxon>Dothideomycetes</taxon>
        <taxon>Pleosporomycetidae</taxon>
        <taxon>Pleosporales</taxon>
        <taxon>Pleosporineae</taxon>
        <taxon>Pleosporaceae</taxon>
        <taxon>Pyrenophora</taxon>
    </lineage>
</organism>
<evidence type="ECO:0000256" key="1">
    <source>
        <dbReference type="ARBA" id="ARBA00022694"/>
    </source>
</evidence>
<comment type="similarity">
    <text evidence="2">Belongs to the cytidine and deoxycytidylate deaminase family. ADAT3 subfamily.</text>
</comment>
<dbReference type="GO" id="GO:0008033">
    <property type="term" value="P:tRNA processing"/>
    <property type="evidence" value="ECO:0007669"/>
    <property type="project" value="UniProtKB-KW"/>
</dbReference>
<protein>
    <recommendedName>
        <fullName evidence="4">CMP/dCMP-type deaminase domain-containing protein</fullName>
    </recommendedName>
</protein>
<keyword evidence="1" id="KW-0819">tRNA processing</keyword>
<feature type="domain" description="CMP/dCMP-type deaminase" evidence="4">
    <location>
        <begin position="280"/>
        <end position="455"/>
    </location>
</feature>
<dbReference type="InterPro" id="IPR002125">
    <property type="entry name" value="CMP_dCMP_dom"/>
</dbReference>
<keyword evidence="3" id="KW-0732">Signal</keyword>
<dbReference type="EMBL" id="DS231617">
    <property type="protein sequence ID" value="EDU46649.1"/>
    <property type="molecule type" value="Genomic_DNA"/>
</dbReference>
<evidence type="ECO:0000313" key="5">
    <source>
        <dbReference type="EMBL" id="EDU46649.1"/>
    </source>
</evidence>
<dbReference type="Pfam" id="PF00383">
    <property type="entry name" value="dCMP_cyt_deam_1"/>
    <property type="match status" value="1"/>
</dbReference>
<proteinExistence type="inferred from homology"/>
<evidence type="ECO:0000313" key="6">
    <source>
        <dbReference type="Proteomes" id="UP000001471"/>
    </source>
</evidence>
<evidence type="ECO:0000256" key="2">
    <source>
        <dbReference type="ARBA" id="ARBA00038160"/>
    </source>
</evidence>
<dbReference type="GO" id="GO:0005634">
    <property type="term" value="C:nucleus"/>
    <property type="evidence" value="ECO:0007669"/>
    <property type="project" value="TreeGrafter"/>
</dbReference>
<dbReference type="GO" id="GO:0052717">
    <property type="term" value="F:tRNA-specific adenosine-34 deaminase activity"/>
    <property type="evidence" value="ECO:0007669"/>
    <property type="project" value="TreeGrafter"/>
</dbReference>
<evidence type="ECO:0000256" key="3">
    <source>
        <dbReference type="SAM" id="SignalP"/>
    </source>
</evidence>
<dbReference type="PROSITE" id="PS51747">
    <property type="entry name" value="CYT_DCMP_DEAMINASES_2"/>
    <property type="match status" value="1"/>
</dbReference>
<dbReference type="Proteomes" id="UP000001471">
    <property type="component" value="Unassembled WGS sequence"/>
</dbReference>
<dbReference type="PANTHER" id="PTHR11079">
    <property type="entry name" value="CYTOSINE DEAMINASE FAMILY MEMBER"/>
    <property type="match status" value="1"/>
</dbReference>
<dbReference type="STRING" id="426418.B2W313"/>
<feature type="chain" id="PRO_5002784472" description="CMP/dCMP-type deaminase domain-containing protein" evidence="3">
    <location>
        <begin position="25"/>
        <end position="501"/>
    </location>
</feature>
<dbReference type="OrthoDB" id="3180714at2759"/>